<keyword evidence="10 12" id="KW-0458">Lysosome</keyword>
<dbReference type="FunFam" id="2.60.120.260:FF:000027">
    <property type="entry name" value="Beta-glucuronidase"/>
    <property type="match status" value="1"/>
</dbReference>
<dbReference type="InterPro" id="IPR008979">
    <property type="entry name" value="Galactose-bd-like_sf"/>
</dbReference>
<reference evidence="18" key="1">
    <citation type="journal article" date="2014" name="PLoS ONE">
        <title>Transcriptome-Based Identification of ABC Transporters in the Western Tarnished Plant Bug Lygus hesperus.</title>
        <authorList>
            <person name="Hull J.J."/>
            <person name="Chaney K."/>
            <person name="Geib S.M."/>
            <person name="Fabrick J.A."/>
            <person name="Brent C.S."/>
            <person name="Walsh D."/>
            <person name="Lavine L.C."/>
        </authorList>
    </citation>
    <scope>NUCLEOTIDE SEQUENCE</scope>
</reference>
<evidence type="ECO:0000256" key="2">
    <source>
        <dbReference type="ARBA" id="ARBA00004371"/>
    </source>
</evidence>
<proteinExistence type="inferred from homology"/>
<feature type="chain" id="PRO_5007390144" description="Beta-glucuronidase" evidence="13">
    <location>
        <begin position="20"/>
        <end position="646"/>
    </location>
</feature>
<dbReference type="EMBL" id="GBHO01004592">
    <property type="protein sequence ID" value="JAG39012.1"/>
    <property type="molecule type" value="Transcribed_RNA"/>
</dbReference>
<gene>
    <name evidence="18" type="primary">GUSB_2</name>
    <name evidence="17" type="synonym">GUSB_3</name>
    <name evidence="17" type="ORF">CM83_68585</name>
    <name evidence="18" type="ORF">CM83_68586</name>
</gene>
<accession>A0A0A9Z159</accession>
<dbReference type="PRINTS" id="PR00132">
    <property type="entry name" value="GLHYDRLASE2"/>
</dbReference>
<evidence type="ECO:0000256" key="9">
    <source>
        <dbReference type="ARBA" id="ARBA00023180"/>
    </source>
</evidence>
<dbReference type="Pfam" id="PF02836">
    <property type="entry name" value="Glyco_hydro_2_C"/>
    <property type="match status" value="1"/>
</dbReference>
<dbReference type="PANTHER" id="PTHR10066">
    <property type="entry name" value="BETA-GLUCURONIDASE"/>
    <property type="match status" value="1"/>
</dbReference>
<dbReference type="InterPro" id="IPR023232">
    <property type="entry name" value="Glyco_hydro_2_AS"/>
</dbReference>
<comment type="catalytic activity">
    <reaction evidence="12">
        <text>a beta-D-glucuronoside + H2O = D-glucuronate + an alcohol</text>
        <dbReference type="Rhea" id="RHEA:17633"/>
        <dbReference type="ChEBI" id="CHEBI:15377"/>
        <dbReference type="ChEBI" id="CHEBI:30879"/>
        <dbReference type="ChEBI" id="CHEBI:58720"/>
        <dbReference type="ChEBI" id="CHEBI:83411"/>
        <dbReference type="EC" id="3.2.1.31"/>
    </reaction>
</comment>
<dbReference type="PROSITE" id="PS00719">
    <property type="entry name" value="GLYCOSYL_HYDROL_F2_1"/>
    <property type="match status" value="1"/>
</dbReference>
<comment type="subcellular location">
    <subcellularLocation>
        <location evidence="2">Lysosome</location>
    </subcellularLocation>
</comment>
<evidence type="ECO:0000256" key="1">
    <source>
        <dbReference type="ARBA" id="ARBA00003025"/>
    </source>
</evidence>
<dbReference type="SUPFAM" id="SSF49303">
    <property type="entry name" value="beta-Galactosidase/glucuronidase domain"/>
    <property type="match status" value="1"/>
</dbReference>
<dbReference type="InterPro" id="IPR013783">
    <property type="entry name" value="Ig-like_fold"/>
</dbReference>
<evidence type="ECO:0000259" key="14">
    <source>
        <dbReference type="Pfam" id="PF00703"/>
    </source>
</evidence>
<protein>
    <recommendedName>
        <fullName evidence="6 12">Beta-glucuronidase</fullName>
        <ecNumber evidence="5 12">3.2.1.31</ecNumber>
    </recommendedName>
</protein>
<name>A0A0A9Z159_LYGHE</name>
<dbReference type="InterPro" id="IPR006103">
    <property type="entry name" value="Glyco_hydro_2_cat"/>
</dbReference>
<organism evidence="18">
    <name type="scientific">Lygus hesperus</name>
    <name type="common">Western plant bug</name>
    <dbReference type="NCBI Taxonomy" id="30085"/>
    <lineage>
        <taxon>Eukaryota</taxon>
        <taxon>Metazoa</taxon>
        <taxon>Ecdysozoa</taxon>
        <taxon>Arthropoda</taxon>
        <taxon>Hexapoda</taxon>
        <taxon>Insecta</taxon>
        <taxon>Pterygota</taxon>
        <taxon>Neoptera</taxon>
        <taxon>Paraneoptera</taxon>
        <taxon>Hemiptera</taxon>
        <taxon>Heteroptera</taxon>
        <taxon>Panheteroptera</taxon>
        <taxon>Cimicomorpha</taxon>
        <taxon>Miridae</taxon>
        <taxon>Mirini</taxon>
        <taxon>Lygus</taxon>
    </lineage>
</organism>
<comment type="function">
    <text evidence="1 12">Plays an important role in the degradation of dermatan and keratan sulfates.</text>
</comment>
<dbReference type="Pfam" id="PF00703">
    <property type="entry name" value="Glyco_hydro_2"/>
    <property type="match status" value="1"/>
</dbReference>
<sequence>MEHAVSWLVFLSCVASALSGILYPRESEFRDLRSLDGIWQFRAENVSSQGTRNRWYMNRLAETGQTIPMPVPSSYNDVTQDKSLREHVGSVWYDRSFFVPDSWRQNSQKVWLRFGSVHYMARVWVNGKEVMDHEIGHLPFEEEVTSFLLFGQENHITVEVNNTLTPTTVPQGSVQEIPTVNGMKKIQQYPFDFFNYAGIHRPVTLYTTPSVFIDDVTIHTDVVATTGIVYFNMTYKGLSQPQTNVKCQVTILDAQSRPVGIDMVNDTSGAGFSGMIEIPQVQLWWPYLMNPNPGYLYTLEARITTIQSGVEIQDVYRLPFGIRTITWNNTTLLINNKPVYMRGFGRHEDSDIRGKGLDLALITKDYNLLKWVGANAYRTSHYPYAEEIMDFADREGIMIIDECPAVDANIFTDALLENHKSSLTQLIQRDKNRPSVILWSIANEPVSQLPKAENYFRSVAAHVKTLDTRRPITAALCQPCETEHAGQFLDIVGFNRYNAWYSDPGKLEVIQPKLEAEAECWHKKHNKPVIMTEYGADTMPGLHLEPSYIWSEEFQADLFAEHFKTFDTLRKKNFFVGEMIWNFADFRTDQDIRRVGGNMKGIFTRERQPKSVAFQVRQRYFDLAHELDGQPLPSNLKRYVATKDEL</sequence>
<dbReference type="GO" id="GO:0030246">
    <property type="term" value="F:carbohydrate binding"/>
    <property type="evidence" value="ECO:0007669"/>
    <property type="project" value="TreeGrafter"/>
</dbReference>
<dbReference type="PANTHER" id="PTHR10066:SF67">
    <property type="entry name" value="BETA-GLUCURONIDASE"/>
    <property type="match status" value="1"/>
</dbReference>
<comment type="subunit">
    <text evidence="4 12">Homotetramer.</text>
</comment>
<dbReference type="NCBIfam" id="NF007538">
    <property type="entry name" value="PRK10150.1"/>
    <property type="match status" value="1"/>
</dbReference>
<keyword evidence="11 12" id="KW-0326">Glycosidase</keyword>
<dbReference type="InterPro" id="IPR006102">
    <property type="entry name" value="Ig-like_GH2"/>
</dbReference>
<feature type="domain" description="Glycoside hydrolase family 2 catalytic" evidence="15">
    <location>
        <begin position="329"/>
        <end position="622"/>
    </location>
</feature>
<evidence type="ECO:0000313" key="17">
    <source>
        <dbReference type="EMBL" id="JAG39011.1"/>
    </source>
</evidence>
<dbReference type="GO" id="GO:0005615">
    <property type="term" value="C:extracellular space"/>
    <property type="evidence" value="ECO:0007669"/>
    <property type="project" value="TreeGrafter"/>
</dbReference>
<feature type="domain" description="Glycoside hydrolase family 2 immunoglobulin-like beta-sandwich" evidence="14">
    <location>
        <begin position="211"/>
        <end position="323"/>
    </location>
</feature>
<keyword evidence="9" id="KW-0325">Glycoprotein</keyword>
<dbReference type="EMBL" id="GBHO01004593">
    <property type="protein sequence ID" value="JAG39011.1"/>
    <property type="molecule type" value="Transcribed_RNA"/>
</dbReference>
<dbReference type="EC" id="3.2.1.31" evidence="5 12"/>
<evidence type="ECO:0000256" key="7">
    <source>
        <dbReference type="ARBA" id="ARBA00022729"/>
    </source>
</evidence>
<dbReference type="PROSITE" id="PS00608">
    <property type="entry name" value="GLYCOSYL_HYDROL_F2_2"/>
    <property type="match status" value="1"/>
</dbReference>
<dbReference type="InterPro" id="IPR006101">
    <property type="entry name" value="Glyco_hydro_2"/>
</dbReference>
<dbReference type="GO" id="GO:0005975">
    <property type="term" value="P:carbohydrate metabolic process"/>
    <property type="evidence" value="ECO:0007669"/>
    <property type="project" value="InterPro"/>
</dbReference>
<dbReference type="Pfam" id="PF02837">
    <property type="entry name" value="Glyco_hydro_2_N"/>
    <property type="match status" value="1"/>
</dbReference>
<dbReference type="InterPro" id="IPR023230">
    <property type="entry name" value="Glyco_hydro_2_CS"/>
</dbReference>
<dbReference type="SUPFAM" id="SSF49785">
    <property type="entry name" value="Galactose-binding domain-like"/>
    <property type="match status" value="1"/>
</dbReference>
<evidence type="ECO:0000256" key="11">
    <source>
        <dbReference type="ARBA" id="ARBA00023295"/>
    </source>
</evidence>
<dbReference type="FunFam" id="2.60.40.10:FF:000628">
    <property type="entry name" value="Beta-glucuronidase"/>
    <property type="match status" value="1"/>
</dbReference>
<comment type="activity regulation">
    <text evidence="12">Inhibited by L-aspartic acid.</text>
</comment>
<evidence type="ECO:0000256" key="8">
    <source>
        <dbReference type="ARBA" id="ARBA00022801"/>
    </source>
</evidence>
<feature type="signal peptide" evidence="13">
    <location>
        <begin position="1"/>
        <end position="19"/>
    </location>
</feature>
<comment type="similarity">
    <text evidence="3 12">Belongs to the glycosyl hydrolase 2 family.</text>
</comment>
<evidence type="ECO:0000259" key="15">
    <source>
        <dbReference type="Pfam" id="PF02836"/>
    </source>
</evidence>
<dbReference type="InterPro" id="IPR017853">
    <property type="entry name" value="GH"/>
</dbReference>
<evidence type="ECO:0000313" key="18">
    <source>
        <dbReference type="EMBL" id="JAG39012.1"/>
    </source>
</evidence>
<dbReference type="Gene3D" id="3.20.20.80">
    <property type="entry name" value="Glycosidases"/>
    <property type="match status" value="1"/>
</dbReference>
<dbReference type="GO" id="GO:0019391">
    <property type="term" value="P:glucuronoside catabolic process"/>
    <property type="evidence" value="ECO:0007669"/>
    <property type="project" value="TreeGrafter"/>
</dbReference>
<keyword evidence="8 12" id="KW-0378">Hydrolase</keyword>
<dbReference type="InterPro" id="IPR036156">
    <property type="entry name" value="Beta-gal/glucu_dom_sf"/>
</dbReference>
<feature type="domain" description="Glycosyl hydrolases family 2 sugar binding" evidence="16">
    <location>
        <begin position="32"/>
        <end position="209"/>
    </location>
</feature>
<dbReference type="GO" id="GO:0004566">
    <property type="term" value="F:beta-glucuronidase activity"/>
    <property type="evidence" value="ECO:0007669"/>
    <property type="project" value="UniProtKB-EC"/>
</dbReference>
<reference evidence="18" key="2">
    <citation type="submission" date="2014-07" db="EMBL/GenBank/DDBJ databases">
        <authorList>
            <person name="Hull J."/>
        </authorList>
    </citation>
    <scope>NUCLEOTIDE SEQUENCE</scope>
</reference>
<dbReference type="FunFam" id="3.20.20.80:FF:000029">
    <property type="entry name" value="Beta-glucuronidase"/>
    <property type="match status" value="1"/>
</dbReference>
<dbReference type="SUPFAM" id="SSF51445">
    <property type="entry name" value="(Trans)glycosidases"/>
    <property type="match status" value="1"/>
</dbReference>
<dbReference type="Gene3D" id="2.60.40.10">
    <property type="entry name" value="Immunoglobulins"/>
    <property type="match status" value="1"/>
</dbReference>
<evidence type="ECO:0000256" key="13">
    <source>
        <dbReference type="SAM" id="SignalP"/>
    </source>
</evidence>
<evidence type="ECO:0000256" key="10">
    <source>
        <dbReference type="ARBA" id="ARBA00023228"/>
    </source>
</evidence>
<evidence type="ECO:0000256" key="4">
    <source>
        <dbReference type="ARBA" id="ARBA00011881"/>
    </source>
</evidence>
<dbReference type="Gene3D" id="2.60.120.260">
    <property type="entry name" value="Galactose-binding domain-like"/>
    <property type="match status" value="1"/>
</dbReference>
<keyword evidence="7 13" id="KW-0732">Signal</keyword>
<evidence type="ECO:0000256" key="12">
    <source>
        <dbReference type="RuleBase" id="RU361154"/>
    </source>
</evidence>
<evidence type="ECO:0000259" key="16">
    <source>
        <dbReference type="Pfam" id="PF02837"/>
    </source>
</evidence>
<dbReference type="InterPro" id="IPR006104">
    <property type="entry name" value="Glyco_hydro_2_N"/>
</dbReference>
<evidence type="ECO:0000256" key="6">
    <source>
        <dbReference type="ARBA" id="ARBA00016205"/>
    </source>
</evidence>
<evidence type="ECO:0000256" key="3">
    <source>
        <dbReference type="ARBA" id="ARBA00007401"/>
    </source>
</evidence>
<dbReference type="GO" id="GO:0005764">
    <property type="term" value="C:lysosome"/>
    <property type="evidence" value="ECO:0007669"/>
    <property type="project" value="UniProtKB-SubCell"/>
</dbReference>
<dbReference type="AlphaFoldDB" id="A0A0A9Z159"/>
<evidence type="ECO:0000256" key="5">
    <source>
        <dbReference type="ARBA" id="ARBA00012761"/>
    </source>
</evidence>